<feature type="transmembrane region" description="Helical" evidence="1">
    <location>
        <begin position="241"/>
        <end position="262"/>
    </location>
</feature>
<gene>
    <name evidence="2" type="ORF">EI684_03320</name>
</gene>
<keyword evidence="1" id="KW-1133">Transmembrane helix</keyword>
<feature type="transmembrane region" description="Helical" evidence="1">
    <location>
        <begin position="141"/>
        <end position="161"/>
    </location>
</feature>
<evidence type="ECO:0000313" key="3">
    <source>
        <dbReference type="Proteomes" id="UP000280307"/>
    </source>
</evidence>
<feature type="transmembrane region" description="Helical" evidence="1">
    <location>
        <begin position="396"/>
        <end position="415"/>
    </location>
</feature>
<feature type="transmembrane region" description="Helical" evidence="1">
    <location>
        <begin position="210"/>
        <end position="229"/>
    </location>
</feature>
<keyword evidence="1" id="KW-0812">Transmembrane</keyword>
<feature type="transmembrane region" description="Helical" evidence="1">
    <location>
        <begin position="351"/>
        <end position="376"/>
    </location>
</feature>
<feature type="transmembrane region" description="Helical" evidence="1">
    <location>
        <begin position="12"/>
        <end position="33"/>
    </location>
</feature>
<organism evidence="2 3">
    <name type="scientific">Candidatus Viridilinea halotolerans</name>
    <dbReference type="NCBI Taxonomy" id="2491704"/>
    <lineage>
        <taxon>Bacteria</taxon>
        <taxon>Bacillati</taxon>
        <taxon>Chloroflexota</taxon>
        <taxon>Chloroflexia</taxon>
        <taxon>Chloroflexales</taxon>
        <taxon>Chloroflexineae</taxon>
        <taxon>Oscillochloridaceae</taxon>
        <taxon>Candidatus Viridilinea</taxon>
    </lineage>
</organism>
<keyword evidence="1" id="KW-0472">Membrane</keyword>
<feature type="transmembrane region" description="Helical" evidence="1">
    <location>
        <begin position="114"/>
        <end position="135"/>
    </location>
</feature>
<feature type="transmembrane region" description="Helical" evidence="1">
    <location>
        <begin position="324"/>
        <end position="344"/>
    </location>
</feature>
<sequence length="709" mass="80911">MSVKPMLPIRRAPLAHHVGALCIYLLLAIALTWPLASRPGSLLIGGYESRGFTFEDGSQNIWNIWWVGHALAEGKHPFWSDMLYYPEGLQFYFQTLNLAGIVPVLPIHYAWGPVAAYTCALWLALTLTGYAGFLLTRAFVPGWFIPLFAGFLLTASPFHLMKLRGNHVNLLSMQWMVLYVLGLMWLTQRRDKRSALLLAFSALMVALNDWYWVLACAFFTLAWFAYSLWHDSDRQGQLRAYGRFVGYTLILATPLLVGIWGIRERLQLVPVAGDQWWRVENEHFAADALGLFFPALWPWLEGEQQQALLKALTPHTPPQYTPEAWYVGAGWLLLALAAVGMWHAGQQRWRWLFVGGCMWLLALGPTLTVAGFKLGIPMPYALLQELPFLTVARRPSHFAALCIVVAMIFAALGLQHISQSRTRLQRGFLYTGLIALAVIELWPTGWLHYEFQVDPLFAHIRNKPGVVVDLPYEELWTSRSLRNQTVHEQPILGGYVARRPPYPTFYSNPLFSQLALMKPWPDDIIPLDPPTLQAMQCYYRLRHVVVALDETEAAQLSKLTTMLTTLTGTTLQPTYNDGSYLAYELPFFADACRAFLLLDRGWFERETDGVRIWRWTGAETQFWVINPFAQPRPMRLSMAIDGRYPVYSELWRSHELLARWEIQPTRRDYELLLVVPPGATQFTIHSTTIAEPGTPRQIAFPLVALHIEE</sequence>
<name>A0A426U7W5_9CHLR</name>
<evidence type="ECO:0008006" key="4">
    <source>
        <dbReference type="Google" id="ProtNLM"/>
    </source>
</evidence>
<reference evidence="2 3" key="1">
    <citation type="submission" date="2018-12" db="EMBL/GenBank/DDBJ databases">
        <title>Genome Sequence of Candidatus Viridilinea halotolerans isolated from saline sulfide-rich spring.</title>
        <authorList>
            <person name="Grouzdev D.S."/>
            <person name="Burganskaya E.I."/>
            <person name="Krutkina M.S."/>
            <person name="Sukhacheva M.V."/>
            <person name="Gorlenko V.M."/>
        </authorList>
    </citation>
    <scope>NUCLEOTIDE SEQUENCE [LARGE SCALE GENOMIC DNA]</scope>
    <source>
        <strain evidence="2">Chok-6</strain>
    </source>
</reference>
<proteinExistence type="predicted"/>
<comment type="caution">
    <text evidence="2">The sequence shown here is derived from an EMBL/GenBank/DDBJ whole genome shotgun (WGS) entry which is preliminary data.</text>
</comment>
<dbReference type="Proteomes" id="UP000280307">
    <property type="component" value="Unassembled WGS sequence"/>
</dbReference>
<evidence type="ECO:0000313" key="2">
    <source>
        <dbReference type="EMBL" id="RRR76277.1"/>
    </source>
</evidence>
<evidence type="ECO:0000256" key="1">
    <source>
        <dbReference type="SAM" id="Phobius"/>
    </source>
</evidence>
<feature type="transmembrane region" description="Helical" evidence="1">
    <location>
        <begin position="168"/>
        <end position="187"/>
    </location>
</feature>
<feature type="transmembrane region" description="Helical" evidence="1">
    <location>
        <begin position="89"/>
        <end position="107"/>
    </location>
</feature>
<feature type="transmembrane region" description="Helical" evidence="1">
    <location>
        <begin position="427"/>
        <end position="449"/>
    </location>
</feature>
<dbReference type="EMBL" id="RSAS01000128">
    <property type="protein sequence ID" value="RRR76277.1"/>
    <property type="molecule type" value="Genomic_DNA"/>
</dbReference>
<dbReference type="AlphaFoldDB" id="A0A426U7W5"/>
<accession>A0A426U7W5</accession>
<protein>
    <recommendedName>
        <fullName evidence="4">YfhO family protein</fullName>
    </recommendedName>
</protein>